<evidence type="ECO:0000313" key="2">
    <source>
        <dbReference type="Proteomes" id="UP000054270"/>
    </source>
</evidence>
<dbReference type="Proteomes" id="UP000054270">
    <property type="component" value="Unassembled WGS sequence"/>
</dbReference>
<gene>
    <name evidence="1" type="ORF">HYPSUDRAFT_1096147</name>
</gene>
<sequence length="80" mass="8635">FFSIQCRPNALYDVRNITAIADAHASPLRHAHPDSRRRSPLCVSTAPSINKCPGKICSDAPCPEPPPDITVSRNASHSSN</sequence>
<organism evidence="1 2">
    <name type="scientific">Hypholoma sublateritium (strain FD-334 SS-4)</name>
    <dbReference type="NCBI Taxonomy" id="945553"/>
    <lineage>
        <taxon>Eukaryota</taxon>
        <taxon>Fungi</taxon>
        <taxon>Dikarya</taxon>
        <taxon>Basidiomycota</taxon>
        <taxon>Agaricomycotina</taxon>
        <taxon>Agaricomycetes</taxon>
        <taxon>Agaricomycetidae</taxon>
        <taxon>Agaricales</taxon>
        <taxon>Agaricineae</taxon>
        <taxon>Strophariaceae</taxon>
        <taxon>Hypholoma</taxon>
    </lineage>
</organism>
<reference evidence="2" key="1">
    <citation type="submission" date="2014-04" db="EMBL/GenBank/DDBJ databases">
        <title>Evolutionary Origins and Diversification of the Mycorrhizal Mutualists.</title>
        <authorList>
            <consortium name="DOE Joint Genome Institute"/>
            <consortium name="Mycorrhizal Genomics Consortium"/>
            <person name="Kohler A."/>
            <person name="Kuo A."/>
            <person name="Nagy L.G."/>
            <person name="Floudas D."/>
            <person name="Copeland A."/>
            <person name="Barry K.W."/>
            <person name="Cichocki N."/>
            <person name="Veneault-Fourrey C."/>
            <person name="LaButti K."/>
            <person name="Lindquist E.A."/>
            <person name="Lipzen A."/>
            <person name="Lundell T."/>
            <person name="Morin E."/>
            <person name="Murat C."/>
            <person name="Riley R."/>
            <person name="Ohm R."/>
            <person name="Sun H."/>
            <person name="Tunlid A."/>
            <person name="Henrissat B."/>
            <person name="Grigoriev I.V."/>
            <person name="Hibbett D.S."/>
            <person name="Martin F."/>
        </authorList>
    </citation>
    <scope>NUCLEOTIDE SEQUENCE [LARGE SCALE GENOMIC DNA]</scope>
    <source>
        <strain evidence="2">FD-334 SS-4</strain>
    </source>
</reference>
<feature type="non-terminal residue" evidence="1">
    <location>
        <position position="1"/>
    </location>
</feature>
<dbReference type="AlphaFoldDB" id="A0A0D2NRK9"/>
<evidence type="ECO:0000313" key="1">
    <source>
        <dbReference type="EMBL" id="KJA19331.1"/>
    </source>
</evidence>
<name>A0A0D2NRK9_HYPSF</name>
<dbReference type="EMBL" id="KN817579">
    <property type="protein sequence ID" value="KJA19331.1"/>
    <property type="molecule type" value="Genomic_DNA"/>
</dbReference>
<accession>A0A0D2NRK9</accession>
<protein>
    <submittedName>
        <fullName evidence="1">Uncharacterized protein</fullName>
    </submittedName>
</protein>
<proteinExistence type="predicted"/>
<keyword evidence="2" id="KW-1185">Reference proteome</keyword>